<dbReference type="Proteomes" id="UP000033647">
    <property type="component" value="Unassembled WGS sequence"/>
</dbReference>
<evidence type="ECO:0000256" key="1">
    <source>
        <dbReference type="SAM" id="MobiDB-lite"/>
    </source>
</evidence>
<comment type="caution">
    <text evidence="2">The sequence shown here is derived from an EMBL/GenBank/DDBJ whole genome shotgun (WGS) entry which is preliminary data.</text>
</comment>
<dbReference type="OrthoDB" id="3630793at2759"/>
<dbReference type="AlphaFoldDB" id="A0A0F4G8Q3"/>
<dbReference type="PANTHER" id="PTHR40045:SF1">
    <property type="entry name" value="YQCI_YCGG FAMILY PROTEIN"/>
    <property type="match status" value="1"/>
</dbReference>
<organism evidence="2 3">
    <name type="scientific">Zymoseptoria brevis</name>
    <dbReference type="NCBI Taxonomy" id="1047168"/>
    <lineage>
        <taxon>Eukaryota</taxon>
        <taxon>Fungi</taxon>
        <taxon>Dikarya</taxon>
        <taxon>Ascomycota</taxon>
        <taxon>Pezizomycotina</taxon>
        <taxon>Dothideomycetes</taxon>
        <taxon>Dothideomycetidae</taxon>
        <taxon>Mycosphaerellales</taxon>
        <taxon>Mycosphaerellaceae</taxon>
        <taxon>Zymoseptoria</taxon>
    </lineage>
</organism>
<name>A0A0F4G8Q3_9PEZI</name>
<dbReference type="Pfam" id="PF08892">
    <property type="entry name" value="YqcI_YcgG"/>
    <property type="match status" value="1"/>
</dbReference>
<evidence type="ECO:0000313" key="2">
    <source>
        <dbReference type="EMBL" id="KJX93709.1"/>
    </source>
</evidence>
<feature type="compositionally biased region" description="Low complexity" evidence="1">
    <location>
        <begin position="312"/>
        <end position="325"/>
    </location>
</feature>
<reference evidence="2 3" key="1">
    <citation type="submission" date="2015-03" db="EMBL/GenBank/DDBJ databases">
        <title>RNA-seq based gene annotation and comparative genomics of four Zymoseptoria species reveal species-specific pathogenicity related genes and transposable element activity.</title>
        <authorList>
            <person name="Grandaubert J."/>
            <person name="Bhattacharyya A."/>
            <person name="Stukenbrock E.H."/>
        </authorList>
    </citation>
    <scope>NUCLEOTIDE SEQUENCE [LARGE SCALE GENOMIC DNA]</scope>
    <source>
        <strain evidence="2 3">Zb18110</strain>
    </source>
</reference>
<evidence type="ECO:0000313" key="3">
    <source>
        <dbReference type="Proteomes" id="UP000033647"/>
    </source>
</evidence>
<keyword evidence="3" id="KW-1185">Reference proteome</keyword>
<protein>
    <submittedName>
        <fullName evidence="2">YqcI protein</fullName>
    </submittedName>
</protein>
<dbReference type="InterPro" id="IPR014988">
    <property type="entry name" value="Uncharacterised_YqcI/YcgG"/>
</dbReference>
<dbReference type="PANTHER" id="PTHR40045">
    <property type="entry name" value="YCGG FAMILY PROTEIN"/>
    <property type="match status" value="1"/>
</dbReference>
<accession>A0A0F4G8Q3</accession>
<gene>
    <name evidence="2" type="ORF">TI39_contig4268g00001</name>
</gene>
<sequence length="325" mass="36764">MQIALNILLFFAGFSIATFIALRPKKAGRDLETLRYVADGLHDKARSLSTGSPAVADESRVVRDDGENLLTKEQVEAKYDMDAWQRNVYEEFKTTILAKGTGLKTFPCVYATMGYRSGDHRYVFLHSDDPSEPRNIRLIAPALRAYLRLSRSLGPNTSLVIMGAPTEGEQRSVEEYNHNFWEMLRGLRIWDSAPWPENIPQETEDQNWTFCFDGEPLFPVALTPAHQKRWSRRAPVPLVALQPKWVLDNLLSTTEKREAATGKVRKLLAQYDQTEVSPDLTSYGEASEIHQLCLRDENTTVECPYGDFDKGSSSPASSRRASMEE</sequence>
<feature type="region of interest" description="Disordered" evidence="1">
    <location>
        <begin position="304"/>
        <end position="325"/>
    </location>
</feature>
<dbReference type="EMBL" id="LAFY01004227">
    <property type="protein sequence ID" value="KJX93709.1"/>
    <property type="molecule type" value="Genomic_DNA"/>
</dbReference>
<proteinExistence type="predicted"/>